<feature type="region of interest" description="Disordered" evidence="1">
    <location>
        <begin position="1"/>
        <end position="142"/>
    </location>
</feature>
<comment type="caution">
    <text evidence="2">The sequence shown here is derived from an EMBL/GenBank/DDBJ whole genome shotgun (WGS) entry which is preliminary data.</text>
</comment>
<proteinExistence type="predicted"/>
<evidence type="ECO:0000256" key="1">
    <source>
        <dbReference type="SAM" id="MobiDB-lite"/>
    </source>
</evidence>
<organism evidence="2 3">
    <name type="scientific">Coprinellus micaceus</name>
    <name type="common">Glistening ink-cap mushroom</name>
    <name type="synonym">Coprinus micaceus</name>
    <dbReference type="NCBI Taxonomy" id="71717"/>
    <lineage>
        <taxon>Eukaryota</taxon>
        <taxon>Fungi</taxon>
        <taxon>Dikarya</taxon>
        <taxon>Basidiomycota</taxon>
        <taxon>Agaricomycotina</taxon>
        <taxon>Agaricomycetes</taxon>
        <taxon>Agaricomycetidae</taxon>
        <taxon>Agaricales</taxon>
        <taxon>Agaricineae</taxon>
        <taxon>Psathyrellaceae</taxon>
        <taxon>Coprinellus</taxon>
    </lineage>
</organism>
<reference evidence="2 3" key="1">
    <citation type="journal article" date="2019" name="Nat. Ecol. Evol.">
        <title>Megaphylogeny resolves global patterns of mushroom evolution.</title>
        <authorList>
            <person name="Varga T."/>
            <person name="Krizsan K."/>
            <person name="Foldi C."/>
            <person name="Dima B."/>
            <person name="Sanchez-Garcia M."/>
            <person name="Sanchez-Ramirez S."/>
            <person name="Szollosi G.J."/>
            <person name="Szarkandi J.G."/>
            <person name="Papp V."/>
            <person name="Albert L."/>
            <person name="Andreopoulos W."/>
            <person name="Angelini C."/>
            <person name="Antonin V."/>
            <person name="Barry K.W."/>
            <person name="Bougher N.L."/>
            <person name="Buchanan P."/>
            <person name="Buyck B."/>
            <person name="Bense V."/>
            <person name="Catcheside P."/>
            <person name="Chovatia M."/>
            <person name="Cooper J."/>
            <person name="Damon W."/>
            <person name="Desjardin D."/>
            <person name="Finy P."/>
            <person name="Geml J."/>
            <person name="Haridas S."/>
            <person name="Hughes K."/>
            <person name="Justo A."/>
            <person name="Karasinski D."/>
            <person name="Kautmanova I."/>
            <person name="Kiss B."/>
            <person name="Kocsube S."/>
            <person name="Kotiranta H."/>
            <person name="LaButti K.M."/>
            <person name="Lechner B.E."/>
            <person name="Liimatainen K."/>
            <person name="Lipzen A."/>
            <person name="Lukacs Z."/>
            <person name="Mihaltcheva S."/>
            <person name="Morgado L.N."/>
            <person name="Niskanen T."/>
            <person name="Noordeloos M.E."/>
            <person name="Ohm R.A."/>
            <person name="Ortiz-Santana B."/>
            <person name="Ovrebo C."/>
            <person name="Racz N."/>
            <person name="Riley R."/>
            <person name="Savchenko A."/>
            <person name="Shiryaev A."/>
            <person name="Soop K."/>
            <person name="Spirin V."/>
            <person name="Szebenyi C."/>
            <person name="Tomsovsky M."/>
            <person name="Tulloss R.E."/>
            <person name="Uehling J."/>
            <person name="Grigoriev I.V."/>
            <person name="Vagvolgyi C."/>
            <person name="Papp T."/>
            <person name="Martin F.M."/>
            <person name="Miettinen O."/>
            <person name="Hibbett D.S."/>
            <person name="Nagy L.G."/>
        </authorList>
    </citation>
    <scope>NUCLEOTIDE SEQUENCE [LARGE SCALE GENOMIC DNA]</scope>
    <source>
        <strain evidence="2 3">FP101781</strain>
    </source>
</reference>
<name>A0A4Y7T223_COPMI</name>
<dbReference type="AlphaFoldDB" id="A0A4Y7T223"/>
<feature type="compositionally biased region" description="Basic residues" evidence="1">
    <location>
        <begin position="76"/>
        <end position="98"/>
    </location>
</feature>
<keyword evidence="3" id="KW-1185">Reference proteome</keyword>
<dbReference type="EMBL" id="QPFP01000038">
    <property type="protein sequence ID" value="TEB27702.1"/>
    <property type="molecule type" value="Genomic_DNA"/>
</dbReference>
<evidence type="ECO:0000313" key="3">
    <source>
        <dbReference type="Proteomes" id="UP000298030"/>
    </source>
</evidence>
<evidence type="ECO:0000313" key="2">
    <source>
        <dbReference type="EMBL" id="TEB27702.1"/>
    </source>
</evidence>
<feature type="compositionally biased region" description="Basic and acidic residues" evidence="1">
    <location>
        <begin position="1"/>
        <end position="16"/>
    </location>
</feature>
<dbReference type="Proteomes" id="UP000298030">
    <property type="component" value="Unassembled WGS sequence"/>
</dbReference>
<accession>A0A4Y7T223</accession>
<protein>
    <submittedName>
        <fullName evidence="2">Uncharacterized protein</fullName>
    </submittedName>
</protein>
<gene>
    <name evidence="2" type="ORF">FA13DRAFT_1794651</name>
</gene>
<sequence length="142" mass="15959">MSTAREGKDVDVDAAHILRTQAQRRRLKPSIPHSCAAEGGESDEDDVHEGRVGNENGEDEARTTRTKHKEIVPLHPSRRHHHPRLKVRKCPRPSRRHPFSYGDPLNTALPLPNARGLDMTQRPNHTHAPSTPRPHNAILPCT</sequence>